<proteinExistence type="predicted"/>
<dbReference type="OrthoDB" id="5513277at2"/>
<keyword evidence="4" id="KW-1185">Reference proteome</keyword>
<dbReference type="InterPro" id="IPR029058">
    <property type="entry name" value="AB_hydrolase_fold"/>
</dbReference>
<evidence type="ECO:0000313" key="3">
    <source>
        <dbReference type="EMBL" id="OLR95022.1"/>
    </source>
</evidence>
<dbReference type="InterPro" id="IPR050266">
    <property type="entry name" value="AB_hydrolase_sf"/>
</dbReference>
<organism evidence="3 4">
    <name type="scientific">Actinokineospora bangkokensis</name>
    <dbReference type="NCBI Taxonomy" id="1193682"/>
    <lineage>
        <taxon>Bacteria</taxon>
        <taxon>Bacillati</taxon>
        <taxon>Actinomycetota</taxon>
        <taxon>Actinomycetes</taxon>
        <taxon>Pseudonocardiales</taxon>
        <taxon>Pseudonocardiaceae</taxon>
        <taxon>Actinokineospora</taxon>
    </lineage>
</organism>
<evidence type="ECO:0000313" key="4">
    <source>
        <dbReference type="Proteomes" id="UP000186040"/>
    </source>
</evidence>
<dbReference type="Gene3D" id="3.40.50.1820">
    <property type="entry name" value="alpha/beta hydrolase"/>
    <property type="match status" value="1"/>
</dbReference>
<evidence type="ECO:0000259" key="2">
    <source>
        <dbReference type="Pfam" id="PF12697"/>
    </source>
</evidence>
<keyword evidence="1" id="KW-0378">Hydrolase</keyword>
<protein>
    <recommendedName>
        <fullName evidence="2">AB hydrolase-1 domain-containing protein</fullName>
    </recommendedName>
</protein>
<dbReference type="Proteomes" id="UP000186040">
    <property type="component" value="Unassembled WGS sequence"/>
</dbReference>
<dbReference type="GO" id="GO:0016787">
    <property type="term" value="F:hydrolase activity"/>
    <property type="evidence" value="ECO:0007669"/>
    <property type="project" value="UniProtKB-KW"/>
</dbReference>
<gene>
    <name evidence="3" type="ORF">BJP25_08675</name>
</gene>
<reference evidence="3 4" key="1">
    <citation type="submission" date="2016-10" db="EMBL/GenBank/DDBJ databases">
        <title>The Draft Genome Sequence of Actinokineospora bangkokensis 44EHWT reveals the biosynthetic pathway of antifungal compounds Thailandins with unusual extender unit butylmalonyl-CoA.</title>
        <authorList>
            <person name="Greule A."/>
            <person name="Intra B."/>
            <person name="Flemming S."/>
            <person name="Rommel M.G."/>
            <person name="Panbangred W."/>
            <person name="Bechthold A."/>
        </authorList>
    </citation>
    <scope>NUCLEOTIDE SEQUENCE [LARGE SCALE GENOMIC DNA]</scope>
    <source>
        <strain evidence="3 4">44EHW</strain>
    </source>
</reference>
<accession>A0A1Q9LSK5</accession>
<dbReference type="InterPro" id="IPR000073">
    <property type="entry name" value="AB_hydrolase_1"/>
</dbReference>
<dbReference type="RefSeq" id="WP_075973255.1">
    <property type="nucleotide sequence ID" value="NZ_MKQR01000005.1"/>
</dbReference>
<dbReference type="EMBL" id="MKQR01000005">
    <property type="protein sequence ID" value="OLR95022.1"/>
    <property type="molecule type" value="Genomic_DNA"/>
</dbReference>
<comment type="caution">
    <text evidence="3">The sequence shown here is derived from an EMBL/GenBank/DDBJ whole genome shotgun (WGS) entry which is preliminary data.</text>
</comment>
<dbReference type="AlphaFoldDB" id="A0A1Q9LSK5"/>
<dbReference type="GO" id="GO:0016020">
    <property type="term" value="C:membrane"/>
    <property type="evidence" value="ECO:0007669"/>
    <property type="project" value="TreeGrafter"/>
</dbReference>
<name>A0A1Q9LSK5_9PSEU</name>
<evidence type="ECO:0000256" key="1">
    <source>
        <dbReference type="ARBA" id="ARBA00022801"/>
    </source>
</evidence>
<feature type="domain" description="AB hydrolase-1" evidence="2">
    <location>
        <begin position="44"/>
        <end position="251"/>
    </location>
</feature>
<dbReference type="STRING" id="1193682.BJP25_08675"/>
<dbReference type="PRINTS" id="PR00111">
    <property type="entry name" value="ABHYDROLASE"/>
</dbReference>
<dbReference type="SUPFAM" id="SSF53474">
    <property type="entry name" value="alpha/beta-Hydrolases"/>
    <property type="match status" value="1"/>
</dbReference>
<sequence>MIHEEILAPYRALLARHGVEQHRVPTSAGETFVISAGPADAPPVVLLHGSGGNSTAWLREVGAWSRGLRVHSVDIPGEPGLSADNRLAMPDHAPWLAEVLTGLGVERVALVGVSMGGWIALDFARRHPDRVRRLVVLNPAGLGTGRTGLLLKAALWSLLGERGRRRAVRSAVGELTADQEEFLLRVVRRFRMRTDPMPGFPPLRLPMPVLALLGARDAMIDQRATAARLRAEVPHADVRLLPGDGHLLADQGETIPRFLEEP</sequence>
<dbReference type="PANTHER" id="PTHR43798:SF31">
    <property type="entry name" value="AB HYDROLASE SUPERFAMILY PROTEIN YCLE"/>
    <property type="match status" value="1"/>
</dbReference>
<dbReference type="PANTHER" id="PTHR43798">
    <property type="entry name" value="MONOACYLGLYCEROL LIPASE"/>
    <property type="match status" value="1"/>
</dbReference>
<dbReference type="Pfam" id="PF12697">
    <property type="entry name" value="Abhydrolase_6"/>
    <property type="match status" value="1"/>
</dbReference>